<keyword evidence="3 9" id="KW-0489">Methyltransferase</keyword>
<dbReference type="OrthoDB" id="5585464at2759"/>
<dbReference type="GO" id="GO:0030488">
    <property type="term" value="P:tRNA methylation"/>
    <property type="evidence" value="ECO:0007669"/>
    <property type="project" value="InterPro"/>
</dbReference>
<dbReference type="EMBL" id="WWBZ02000022">
    <property type="protein sequence ID" value="KAF4308662.1"/>
    <property type="molecule type" value="Genomic_DNA"/>
</dbReference>
<gene>
    <name evidence="9" type="ORF">GTA08_BOTSDO04597</name>
</gene>
<dbReference type="PANTHER" id="PTHR12133:SF1">
    <property type="entry name" value="TRNA (ADENINE(58)-N(1))-METHYLTRANSFERASE, MITOCHONDRIAL"/>
    <property type="match status" value="1"/>
</dbReference>
<dbReference type="AlphaFoldDB" id="A0A8H4IYH7"/>
<comment type="caution">
    <text evidence="9">The sequence shown here is derived from an EMBL/GenBank/DDBJ whole genome shotgun (WGS) entry which is preliminary data.</text>
</comment>
<dbReference type="GO" id="GO:0160107">
    <property type="term" value="F:tRNA (adenine(58)-N1)-methyltransferase activity"/>
    <property type="evidence" value="ECO:0007669"/>
    <property type="project" value="UniProtKB-EC"/>
</dbReference>
<evidence type="ECO:0000256" key="5">
    <source>
        <dbReference type="ARBA" id="ARBA00022691"/>
    </source>
</evidence>
<reference evidence="9" key="1">
    <citation type="submission" date="2020-04" db="EMBL/GenBank/DDBJ databases">
        <title>Genome Assembly and Annotation of Botryosphaeria dothidea sdau 11-99, a Latent Pathogen of Apple Fruit Ring Rot in China.</title>
        <authorList>
            <person name="Yu C."/>
            <person name="Diao Y."/>
            <person name="Lu Q."/>
            <person name="Zhao J."/>
            <person name="Cui S."/>
            <person name="Peng C."/>
            <person name="He B."/>
            <person name="Liu H."/>
        </authorList>
    </citation>
    <scope>NUCLEOTIDE SEQUENCE [LARGE SCALE GENOMIC DNA]</scope>
    <source>
        <strain evidence="9">Sdau11-99</strain>
    </source>
</reference>
<evidence type="ECO:0000256" key="6">
    <source>
        <dbReference type="ARBA" id="ARBA00022694"/>
    </source>
</evidence>
<keyword evidence="4" id="KW-0808">Transferase</keyword>
<accession>A0A8H4IYH7</accession>
<evidence type="ECO:0000256" key="2">
    <source>
        <dbReference type="ARBA" id="ARBA00015963"/>
    </source>
</evidence>
<evidence type="ECO:0000256" key="7">
    <source>
        <dbReference type="ARBA" id="ARBA00033309"/>
    </source>
</evidence>
<dbReference type="InterPro" id="IPR049470">
    <property type="entry name" value="TRM61_C"/>
</dbReference>
<evidence type="ECO:0000256" key="4">
    <source>
        <dbReference type="ARBA" id="ARBA00022679"/>
    </source>
</evidence>
<dbReference type="InterPro" id="IPR014816">
    <property type="entry name" value="tRNA_MeTrfase_Gcd14"/>
</dbReference>
<name>A0A8H4IYH7_9PEZI</name>
<evidence type="ECO:0000313" key="10">
    <source>
        <dbReference type="Proteomes" id="UP000572817"/>
    </source>
</evidence>
<dbReference type="GO" id="GO:0031515">
    <property type="term" value="C:tRNA (m1A) methyltransferase complex"/>
    <property type="evidence" value="ECO:0007669"/>
    <property type="project" value="InterPro"/>
</dbReference>
<sequence>MMHALAHRSPALLSRALCRQCRRSLQTPAHPKVFAEGDIVLLRDRNRLRNQGILTKPLQPGVVIANQHGQLPHDQIIGKAVRDTVQTRRTEYRLQDPTLDEYVRMTPRIVTPVRLLLVIASIYPKDASFIVSLFDIHVSPTAPSAALSPPLEILEAGTGHGGLTLHLARAIHGANPPLPESLRVVEHASTDPDHCVEDVTYESTTTDHAAEHTIEAWKRHRRAVVHTLDIKPRHSKHARKIVERFRRGMYANDVEFHVGDVSSWIEARFEAQKKGEDWKDPEPFLSYVFLDLPSAENHLETVSKALHMDGALAIFNPSITQIADAVKKVKELQLPFALDTVVELKGSDTVREWDIRVAQLKAARKAADGTSSNVADGEEVEAIEDNVTENSEKEASLAEQAVEEAQGLERMEREQDEELETSKDDGWKLVCRPKTGLTMGVGGFVGLWRRVKT</sequence>
<keyword evidence="6" id="KW-0819">tRNA processing</keyword>
<protein>
    <recommendedName>
        <fullName evidence="2">tRNA (adenine(58)-N(1))-methyltransferase catalytic subunit TRM61</fullName>
        <ecNumber evidence="1">2.1.1.220</ecNumber>
    </recommendedName>
    <alternativeName>
        <fullName evidence="7">tRNA(m1A58)-methyltransferase subunit TRM61</fullName>
    </alternativeName>
</protein>
<keyword evidence="5" id="KW-0949">S-adenosyl-L-methionine</keyword>
<dbReference type="InterPro" id="IPR029063">
    <property type="entry name" value="SAM-dependent_MTases_sf"/>
</dbReference>
<dbReference type="GO" id="GO:0005739">
    <property type="term" value="C:mitochondrion"/>
    <property type="evidence" value="ECO:0007669"/>
    <property type="project" value="TreeGrafter"/>
</dbReference>
<dbReference type="Gene3D" id="3.10.330.20">
    <property type="match status" value="1"/>
</dbReference>
<organism evidence="9 10">
    <name type="scientific">Botryosphaeria dothidea</name>
    <dbReference type="NCBI Taxonomy" id="55169"/>
    <lineage>
        <taxon>Eukaryota</taxon>
        <taxon>Fungi</taxon>
        <taxon>Dikarya</taxon>
        <taxon>Ascomycota</taxon>
        <taxon>Pezizomycotina</taxon>
        <taxon>Dothideomycetes</taxon>
        <taxon>Dothideomycetes incertae sedis</taxon>
        <taxon>Botryosphaeriales</taxon>
        <taxon>Botryosphaeriaceae</taxon>
        <taxon>Botryosphaeria</taxon>
    </lineage>
</organism>
<dbReference type="Pfam" id="PF08704">
    <property type="entry name" value="GCD14"/>
    <property type="match status" value="1"/>
</dbReference>
<dbReference type="PANTHER" id="PTHR12133">
    <property type="entry name" value="TRNA (ADENINE(58)-N(1))-METHYLTRANSFERASE"/>
    <property type="match status" value="1"/>
</dbReference>
<feature type="domain" description="tRNA (adenine(58)-N(1))-methyltransferase catalytic subunit TRM61 C-terminal" evidence="8">
    <location>
        <begin position="282"/>
        <end position="405"/>
    </location>
</feature>
<evidence type="ECO:0000256" key="3">
    <source>
        <dbReference type="ARBA" id="ARBA00022603"/>
    </source>
</evidence>
<dbReference type="SUPFAM" id="SSF53335">
    <property type="entry name" value="S-adenosyl-L-methionine-dependent methyltransferases"/>
    <property type="match status" value="1"/>
</dbReference>
<dbReference type="EC" id="2.1.1.220" evidence="1"/>
<keyword evidence="10" id="KW-1185">Reference proteome</keyword>
<dbReference type="Gene3D" id="3.40.50.150">
    <property type="entry name" value="Vaccinia Virus protein VP39"/>
    <property type="match status" value="1"/>
</dbReference>
<dbReference type="Proteomes" id="UP000572817">
    <property type="component" value="Unassembled WGS sequence"/>
</dbReference>
<proteinExistence type="predicted"/>
<evidence type="ECO:0000259" key="8">
    <source>
        <dbReference type="Pfam" id="PF08704"/>
    </source>
</evidence>
<dbReference type="PROSITE" id="PS51620">
    <property type="entry name" value="SAM_TRM61"/>
    <property type="match status" value="1"/>
</dbReference>
<evidence type="ECO:0000256" key="1">
    <source>
        <dbReference type="ARBA" id="ARBA00012796"/>
    </source>
</evidence>
<evidence type="ECO:0000313" key="9">
    <source>
        <dbReference type="EMBL" id="KAF4308662.1"/>
    </source>
</evidence>